<protein>
    <submittedName>
        <fullName evidence="1">Uncharacterized protein</fullName>
    </submittedName>
</protein>
<accession>A0A3M6U6H6</accession>
<gene>
    <name evidence="1" type="ORF">pdam_00003953</name>
</gene>
<reference evidence="1 2" key="1">
    <citation type="journal article" date="2018" name="Sci. Rep.">
        <title>Comparative analysis of the Pocillopora damicornis genome highlights role of immune system in coral evolution.</title>
        <authorList>
            <person name="Cunning R."/>
            <person name="Bay R.A."/>
            <person name="Gillette P."/>
            <person name="Baker A.C."/>
            <person name="Traylor-Knowles N."/>
        </authorList>
    </citation>
    <scope>NUCLEOTIDE SEQUENCE [LARGE SCALE GENOMIC DNA]</scope>
    <source>
        <strain evidence="1">RSMAS</strain>
        <tissue evidence="1">Whole animal</tissue>
    </source>
</reference>
<dbReference type="AlphaFoldDB" id="A0A3M6U6H6"/>
<dbReference type="EMBL" id="RCHS01002172">
    <property type="protein sequence ID" value="RMX49068.1"/>
    <property type="molecule type" value="Genomic_DNA"/>
</dbReference>
<organism evidence="1 2">
    <name type="scientific">Pocillopora damicornis</name>
    <name type="common">Cauliflower coral</name>
    <name type="synonym">Millepora damicornis</name>
    <dbReference type="NCBI Taxonomy" id="46731"/>
    <lineage>
        <taxon>Eukaryota</taxon>
        <taxon>Metazoa</taxon>
        <taxon>Cnidaria</taxon>
        <taxon>Anthozoa</taxon>
        <taxon>Hexacorallia</taxon>
        <taxon>Scleractinia</taxon>
        <taxon>Astrocoeniina</taxon>
        <taxon>Pocilloporidae</taxon>
        <taxon>Pocillopora</taxon>
    </lineage>
</organism>
<dbReference type="Proteomes" id="UP000275408">
    <property type="component" value="Unassembled WGS sequence"/>
</dbReference>
<sequence>MIPQRRNIGYGFHTPAHCRGRPILNNLLMVTEQNKPRTTCYIIISSKPYRVGQWIPSDHKFLDK</sequence>
<keyword evidence="2" id="KW-1185">Reference proteome</keyword>
<name>A0A3M6U6H6_POCDA</name>
<evidence type="ECO:0000313" key="2">
    <source>
        <dbReference type="Proteomes" id="UP000275408"/>
    </source>
</evidence>
<proteinExistence type="predicted"/>
<comment type="caution">
    <text evidence="1">The sequence shown here is derived from an EMBL/GenBank/DDBJ whole genome shotgun (WGS) entry which is preliminary data.</text>
</comment>
<evidence type="ECO:0000313" key="1">
    <source>
        <dbReference type="EMBL" id="RMX49068.1"/>
    </source>
</evidence>